<proteinExistence type="predicted"/>
<accession>A0A1I0PNS6</accession>
<reference evidence="2 3" key="1">
    <citation type="submission" date="2016-10" db="EMBL/GenBank/DDBJ databases">
        <authorList>
            <person name="de Groot N.N."/>
        </authorList>
    </citation>
    <scope>NUCLEOTIDE SEQUENCE [LARGE SCALE GENOMIC DNA]</scope>
    <source>
        <strain evidence="2 3">DSM 29439</strain>
    </source>
</reference>
<name>A0A1I0PNS6_9RHOB</name>
<dbReference type="SUPFAM" id="SSF53822">
    <property type="entry name" value="Periplasmic binding protein-like I"/>
    <property type="match status" value="1"/>
</dbReference>
<dbReference type="Gene3D" id="3.40.50.2300">
    <property type="match status" value="1"/>
</dbReference>
<evidence type="ECO:0000313" key="2">
    <source>
        <dbReference type="EMBL" id="SEW15488.1"/>
    </source>
</evidence>
<feature type="signal peptide" evidence="1">
    <location>
        <begin position="1"/>
        <end position="24"/>
    </location>
</feature>
<protein>
    <submittedName>
        <fullName evidence="2">Uncharacterized protein</fullName>
    </submittedName>
</protein>
<evidence type="ECO:0000313" key="3">
    <source>
        <dbReference type="Proteomes" id="UP000199650"/>
    </source>
</evidence>
<dbReference type="AlphaFoldDB" id="A0A1I0PNS6"/>
<dbReference type="STRING" id="1173584.SAMN05444851_1745"/>
<sequence length="201" mass="21001">MRLNVFRAALFAFGLTVTGTAAIAHEFTAAIFVTGDNRESRLAEAVNGFLLAADERDGHPAETSDGHLGGVDVQVLPLPAEAAGRVVGLTGSPQSSPDVLVVMGSETLTSATLSEFGFDGVLIHTGALPDNWATEDAPGSFAARYRSAYGTAPTEAAAQGYNAARRLDAAIRPLDGISPRRALETSLADTVDGINWMEDTR</sequence>
<dbReference type="EMBL" id="FOJB01000001">
    <property type="protein sequence ID" value="SEW15488.1"/>
    <property type="molecule type" value="Genomic_DNA"/>
</dbReference>
<organism evidence="2 3">
    <name type="scientific">Aliiroseovarius sediminilitoris</name>
    <dbReference type="NCBI Taxonomy" id="1173584"/>
    <lineage>
        <taxon>Bacteria</taxon>
        <taxon>Pseudomonadati</taxon>
        <taxon>Pseudomonadota</taxon>
        <taxon>Alphaproteobacteria</taxon>
        <taxon>Rhodobacterales</taxon>
        <taxon>Paracoccaceae</taxon>
        <taxon>Aliiroseovarius</taxon>
    </lineage>
</organism>
<gene>
    <name evidence="2" type="ORF">SAMN05444851_1745</name>
</gene>
<dbReference type="InterPro" id="IPR028082">
    <property type="entry name" value="Peripla_BP_I"/>
</dbReference>
<evidence type="ECO:0000256" key="1">
    <source>
        <dbReference type="SAM" id="SignalP"/>
    </source>
</evidence>
<dbReference type="OrthoDB" id="7868535at2"/>
<keyword evidence="3" id="KW-1185">Reference proteome</keyword>
<keyword evidence="1" id="KW-0732">Signal</keyword>
<dbReference type="RefSeq" id="WP_143064312.1">
    <property type="nucleotide sequence ID" value="NZ_FOJB01000001.1"/>
</dbReference>
<feature type="chain" id="PRO_5011721268" evidence="1">
    <location>
        <begin position="25"/>
        <end position="201"/>
    </location>
</feature>
<dbReference type="Proteomes" id="UP000199650">
    <property type="component" value="Unassembled WGS sequence"/>
</dbReference>